<dbReference type="PRINTS" id="PR00218">
    <property type="entry name" value="PERIPHERNRDS"/>
</dbReference>
<feature type="transmembrane region" description="Helical" evidence="6">
    <location>
        <begin position="257"/>
        <end position="276"/>
    </location>
</feature>
<dbReference type="InterPro" id="IPR008952">
    <property type="entry name" value="Tetraspanin_EC2_sf"/>
</dbReference>
<feature type="transmembrane region" description="Helical" evidence="6">
    <location>
        <begin position="98"/>
        <end position="120"/>
    </location>
</feature>
<evidence type="ECO:0000256" key="2">
    <source>
        <dbReference type="ARBA" id="ARBA00022692"/>
    </source>
</evidence>
<dbReference type="Gene3D" id="1.10.1450.10">
    <property type="entry name" value="Tetraspanin"/>
    <property type="match status" value="1"/>
</dbReference>
<dbReference type="GO" id="GO:0007601">
    <property type="term" value="P:visual perception"/>
    <property type="evidence" value="ECO:0007669"/>
    <property type="project" value="InterPro"/>
</dbReference>
<keyword evidence="8" id="KW-1185">Reference proteome</keyword>
<dbReference type="Pfam" id="PF00335">
    <property type="entry name" value="Tetraspanin"/>
    <property type="match status" value="1"/>
</dbReference>
<dbReference type="OrthoDB" id="9836210at2759"/>
<sequence>MVFVIKFTEEKRVRLATVLQCFNAISTLCSLFLVAGGIFIKARVEDKVALIENYGSVDGLCYTLIVFGLLGVGLNLFGIKVSSDSKDPETRSKGMVMLLYMGLTALYCLLVFCAGITTFAHKMHLRHAFDKGITGAMNKYQYGGYLKAELDLLQMQYRCCGSEGPEDWFRIQWINKKYLNRDSPRIISKMTDGRYTNADVPFSCCNMRYNRPCIHHSITTIGRHYNFQYRGSQKHIIYQTGCKEALMAYFGGQVLETVGGTIMVIWVFQLAVAFGVRYLQTAIKSIDPADPTGDSEGHLLPPGQKAKDTEGGNASKKGKEKKPKTKKFGKKK</sequence>
<dbReference type="Proteomes" id="UP000838412">
    <property type="component" value="Chromosome 4"/>
</dbReference>
<evidence type="ECO:0000313" key="7">
    <source>
        <dbReference type="EMBL" id="CAH1264176.1"/>
    </source>
</evidence>
<feature type="compositionally biased region" description="Basic residues" evidence="5">
    <location>
        <begin position="316"/>
        <end position="332"/>
    </location>
</feature>
<organism evidence="7 8">
    <name type="scientific">Branchiostoma lanceolatum</name>
    <name type="common">Common lancelet</name>
    <name type="synonym">Amphioxus lanceolatum</name>
    <dbReference type="NCBI Taxonomy" id="7740"/>
    <lineage>
        <taxon>Eukaryota</taxon>
        <taxon>Metazoa</taxon>
        <taxon>Chordata</taxon>
        <taxon>Cephalochordata</taxon>
        <taxon>Leptocardii</taxon>
        <taxon>Amphioxiformes</taxon>
        <taxon>Branchiostomatidae</taxon>
        <taxon>Branchiostoma</taxon>
    </lineage>
</organism>
<feature type="region of interest" description="Disordered" evidence="5">
    <location>
        <begin position="287"/>
        <end position="332"/>
    </location>
</feature>
<dbReference type="InterPro" id="IPR000830">
    <property type="entry name" value="Peripherin/rom-1"/>
</dbReference>
<keyword evidence="4 6" id="KW-0472">Membrane</keyword>
<accession>A0A8J9ZXZ7</accession>
<evidence type="ECO:0000256" key="1">
    <source>
        <dbReference type="ARBA" id="ARBA00004141"/>
    </source>
</evidence>
<reference evidence="7" key="1">
    <citation type="submission" date="2022-01" db="EMBL/GenBank/DDBJ databases">
        <authorList>
            <person name="Braso-Vives M."/>
        </authorList>
    </citation>
    <scope>NUCLEOTIDE SEQUENCE</scope>
</reference>
<gene>
    <name evidence="7" type="primary">PRPH2</name>
    <name evidence="7" type="ORF">BLAG_LOCUS18627</name>
</gene>
<dbReference type="SUPFAM" id="SSF48652">
    <property type="entry name" value="Tetraspanin"/>
    <property type="match status" value="1"/>
</dbReference>
<feature type="transmembrane region" description="Helical" evidence="6">
    <location>
        <begin position="21"/>
        <end position="40"/>
    </location>
</feature>
<dbReference type="PANTHER" id="PTHR19282">
    <property type="entry name" value="TETRASPANIN"/>
    <property type="match status" value="1"/>
</dbReference>
<dbReference type="EMBL" id="OV696689">
    <property type="protein sequence ID" value="CAH1264176.1"/>
    <property type="molecule type" value="Genomic_DNA"/>
</dbReference>
<feature type="transmembrane region" description="Helical" evidence="6">
    <location>
        <begin position="60"/>
        <end position="77"/>
    </location>
</feature>
<evidence type="ECO:0000256" key="4">
    <source>
        <dbReference type="ARBA" id="ARBA00023136"/>
    </source>
</evidence>
<evidence type="ECO:0000256" key="3">
    <source>
        <dbReference type="ARBA" id="ARBA00022989"/>
    </source>
</evidence>
<keyword evidence="3 6" id="KW-1133">Transmembrane helix</keyword>
<proteinExistence type="predicted"/>
<name>A0A8J9ZXZ7_BRALA</name>
<dbReference type="PANTHER" id="PTHR19282:SF549">
    <property type="entry name" value="TETRASPANIN"/>
    <property type="match status" value="1"/>
</dbReference>
<evidence type="ECO:0000256" key="5">
    <source>
        <dbReference type="SAM" id="MobiDB-lite"/>
    </source>
</evidence>
<dbReference type="InterPro" id="IPR018499">
    <property type="entry name" value="Tetraspanin/Peripherin"/>
</dbReference>
<comment type="subcellular location">
    <subcellularLocation>
        <location evidence="1">Membrane</location>
        <topology evidence="1">Multi-pass membrane protein</topology>
    </subcellularLocation>
</comment>
<keyword evidence="2 6" id="KW-0812">Transmembrane</keyword>
<dbReference type="AlphaFoldDB" id="A0A8J9ZXZ7"/>
<evidence type="ECO:0000313" key="8">
    <source>
        <dbReference type="Proteomes" id="UP000838412"/>
    </source>
</evidence>
<evidence type="ECO:0000256" key="6">
    <source>
        <dbReference type="SAM" id="Phobius"/>
    </source>
</evidence>
<dbReference type="GO" id="GO:0005886">
    <property type="term" value="C:plasma membrane"/>
    <property type="evidence" value="ECO:0007669"/>
    <property type="project" value="TreeGrafter"/>
</dbReference>
<protein>
    <submittedName>
        <fullName evidence="7">PRPH2 protein</fullName>
    </submittedName>
</protein>